<keyword evidence="2" id="KW-1185">Reference proteome</keyword>
<dbReference type="EMBL" id="NBIV01000112">
    <property type="protein sequence ID" value="PXF43754.1"/>
    <property type="molecule type" value="Genomic_DNA"/>
</dbReference>
<comment type="caution">
    <text evidence="1">The sequence shown here is derived from an EMBL/GenBank/DDBJ whole genome shotgun (WGS) entry which is preliminary data.</text>
</comment>
<name>A0A2V3INW1_9FLOR</name>
<accession>A0A2V3INW1</accession>
<gene>
    <name evidence="1" type="ORF">BWQ96_06486</name>
</gene>
<reference evidence="1 2" key="1">
    <citation type="journal article" date="2018" name="Mol. Biol. Evol.">
        <title>Analysis of the draft genome of the red seaweed Gracilariopsis chorda provides insights into genome size evolution in Rhodophyta.</title>
        <authorList>
            <person name="Lee J."/>
            <person name="Yang E.C."/>
            <person name="Graf L."/>
            <person name="Yang J.H."/>
            <person name="Qiu H."/>
            <person name="Zel Zion U."/>
            <person name="Chan C.X."/>
            <person name="Stephens T.G."/>
            <person name="Weber A.P.M."/>
            <person name="Boo G.H."/>
            <person name="Boo S.M."/>
            <person name="Kim K.M."/>
            <person name="Shin Y."/>
            <person name="Jung M."/>
            <person name="Lee S.J."/>
            <person name="Yim H.S."/>
            <person name="Lee J.H."/>
            <person name="Bhattacharya D."/>
            <person name="Yoon H.S."/>
        </authorList>
    </citation>
    <scope>NUCLEOTIDE SEQUENCE [LARGE SCALE GENOMIC DNA]</scope>
    <source>
        <strain evidence="1 2">SKKU-2015</strain>
        <tissue evidence="1">Whole body</tissue>
    </source>
</reference>
<dbReference type="AlphaFoldDB" id="A0A2V3INW1"/>
<proteinExistence type="predicted"/>
<evidence type="ECO:0000313" key="2">
    <source>
        <dbReference type="Proteomes" id="UP000247409"/>
    </source>
</evidence>
<sequence length="79" mass="8732">MVWYSVPGFDPRTLLAYSASRRKKSLAAGPAPPCTSKPIRLKLIQFAAHKASYFVRFWASARLAAPAASFDAYVKKKSL</sequence>
<protein>
    <submittedName>
        <fullName evidence="1">Uncharacterized protein</fullName>
    </submittedName>
</protein>
<dbReference type="Proteomes" id="UP000247409">
    <property type="component" value="Unassembled WGS sequence"/>
</dbReference>
<organism evidence="1 2">
    <name type="scientific">Gracilariopsis chorda</name>
    <dbReference type="NCBI Taxonomy" id="448386"/>
    <lineage>
        <taxon>Eukaryota</taxon>
        <taxon>Rhodophyta</taxon>
        <taxon>Florideophyceae</taxon>
        <taxon>Rhodymeniophycidae</taxon>
        <taxon>Gracilariales</taxon>
        <taxon>Gracilariaceae</taxon>
        <taxon>Gracilariopsis</taxon>
    </lineage>
</organism>
<evidence type="ECO:0000313" key="1">
    <source>
        <dbReference type="EMBL" id="PXF43754.1"/>
    </source>
</evidence>